<dbReference type="AlphaFoldDB" id="A0A3A8G5R3"/>
<dbReference type="EMBL" id="RAXZ01000027">
    <property type="protein sequence ID" value="RKG49051.1"/>
    <property type="molecule type" value="Genomic_DNA"/>
</dbReference>
<accession>A0A3A8G5R3</accession>
<comment type="caution">
    <text evidence="1">The sequence shown here is derived from an EMBL/GenBank/DDBJ whole genome shotgun (WGS) entry which is preliminary data.</text>
</comment>
<sequence>MFKEKIMVRSLRWAISGLLGLTVSTGVMAETSMVISNMATGEYKEEGSTLVQTSRSNLVQTTIIPAYSFTLVNNNNVYGVANQPIYFNHVLTNTSNAKDSYNLSIDNISGPISQPGYAVYLDKNRDGVPDNDQPITNYALNAGESIALIVKALLGAAADKATGSLTLTATSNQLGTARAISNTDTVTISDKAVMTIRKAFNKSTVVANDEAIVRLTYFNNGTESGEVDITDVLNTAELTYVKGSEVWNGLALNPSNVVGDDPAGINYYLDTDNKTIRATITNVPANAQGYIEFKVKVVKPTPGQIPNYANLNYDHDKNTGTAKLTTQSNTAYLDILPVYGVIINADAGSASNVNDIDDKGSVATGSTVLFKNWVWNTGNTADRFNLTFDTHNFPAGTVFEFYRADGVTPIFDSNGDGVVDTGYLAVGASLPIVVKAIFPKDYIDNSNTVFAVHPKAQSIGDVSKTDIVTDQVKLIQSTVSRTVDLINQPETTNNGLGNGAVSNNGAAWKTLTGENGQTVTFPLKVTHSGLATAYQFSADDDGVFTTLKLPVGVTGVRYFETTNNCSALGKEISSTRLLQNGESQVYCAVVSLDITAQAATTQIYFRATSSELPSPNAQNGYDTIHNAISIRSKNSSGTISLDPDLRGQIAPGGTITYSHILKQWGDQTLKPTDSLTVENDQQGFITTLYFDANDNGVLDASDVLMTNLSVVPASTLAEKKPIRIFAKVQNSSYGTVGVTNTSVIRLKDGATELDTATDITTITTSPMRLTKLQAKDNNCDGKEEGAFTTNVLPITKNSDGSGQCVIYQLTVKNMGASDIGKFTFYDTTPEAMVMSKAPVCADCDVGSIVAPAVGKSGAIQGSVPAVKSGASYSLEFGVKYVGN</sequence>
<protein>
    <recommendedName>
        <fullName evidence="3">DUF11 domain-containing protein</fullName>
    </recommendedName>
</protein>
<dbReference type="Proteomes" id="UP000281084">
    <property type="component" value="Unassembled WGS sequence"/>
</dbReference>
<name>A0A3A8G5R3_9GAMM</name>
<organism evidence="1 2">
    <name type="scientific">Acinetobacter cumulans</name>
    <dbReference type="NCBI Taxonomy" id="2136182"/>
    <lineage>
        <taxon>Bacteria</taxon>
        <taxon>Pseudomonadati</taxon>
        <taxon>Pseudomonadota</taxon>
        <taxon>Gammaproteobacteria</taxon>
        <taxon>Moraxellales</taxon>
        <taxon>Moraxellaceae</taxon>
        <taxon>Acinetobacter</taxon>
    </lineage>
</organism>
<evidence type="ECO:0008006" key="3">
    <source>
        <dbReference type="Google" id="ProtNLM"/>
    </source>
</evidence>
<evidence type="ECO:0000313" key="2">
    <source>
        <dbReference type="Proteomes" id="UP000281084"/>
    </source>
</evidence>
<proteinExistence type="predicted"/>
<gene>
    <name evidence="1" type="ORF">D7V64_14385</name>
</gene>
<reference evidence="1 2" key="1">
    <citation type="submission" date="2018-09" db="EMBL/GenBank/DDBJ databases">
        <title>The draft genome of Acinetobacter spp. strains.</title>
        <authorList>
            <person name="Qin J."/>
            <person name="Feng Y."/>
            <person name="Zong Z."/>
        </authorList>
    </citation>
    <scope>NUCLEOTIDE SEQUENCE [LARGE SCALE GENOMIC DNA]</scope>
    <source>
        <strain evidence="1 2">WCHAc060002</strain>
    </source>
</reference>
<evidence type="ECO:0000313" key="1">
    <source>
        <dbReference type="EMBL" id="RKG49051.1"/>
    </source>
</evidence>